<dbReference type="InterPro" id="IPR036390">
    <property type="entry name" value="WH_DNA-bd_sf"/>
</dbReference>
<dbReference type="InterPro" id="IPR036388">
    <property type="entry name" value="WH-like_DNA-bd_sf"/>
</dbReference>
<dbReference type="InterPro" id="IPR043519">
    <property type="entry name" value="NT_sf"/>
</dbReference>
<name>A0A2M7S9B9_9BACT</name>
<dbReference type="GO" id="GO:0016779">
    <property type="term" value="F:nucleotidyltransferase activity"/>
    <property type="evidence" value="ECO:0007669"/>
    <property type="project" value="InterPro"/>
</dbReference>
<dbReference type="CDD" id="cd05403">
    <property type="entry name" value="NT_KNTase_like"/>
    <property type="match status" value="1"/>
</dbReference>
<comment type="caution">
    <text evidence="2">The sequence shown here is derived from an EMBL/GenBank/DDBJ whole genome shotgun (WGS) entry which is preliminary data.</text>
</comment>
<proteinExistence type="predicted"/>
<dbReference type="InterPro" id="IPR002934">
    <property type="entry name" value="Polymerase_NTP_transf_dom"/>
</dbReference>
<dbReference type="EMBL" id="PFMR01000210">
    <property type="protein sequence ID" value="PIZ16117.1"/>
    <property type="molecule type" value="Genomic_DNA"/>
</dbReference>
<dbReference type="InterPro" id="IPR011991">
    <property type="entry name" value="ArsR-like_HTH"/>
</dbReference>
<dbReference type="AlphaFoldDB" id="A0A2M7S9B9"/>
<accession>A0A2M7S9B9</accession>
<sequence length="181" mass="20615">MLSGRSRVRIKILNYFFLNEKARAYINELARIIESDPKNVYRMLVRLEEEGMLKSEFQGKERYFFSDTGSPVYRSYKDIFLKTAGIDALLRAALKSVRGLKEAYIFGSYASGRYNAGSDIDVLLAGTHKALDAQRILHKIQKQTGREINAVNMAPDELMKKRAAGGQFVKNIFARKVIKLI</sequence>
<dbReference type="Gene3D" id="3.30.460.10">
    <property type="entry name" value="Beta Polymerase, domain 2"/>
    <property type="match status" value="1"/>
</dbReference>
<protein>
    <recommendedName>
        <fullName evidence="1">Polymerase nucleotidyl transferase domain-containing protein</fullName>
    </recommendedName>
</protein>
<dbReference type="Pfam" id="PF01909">
    <property type="entry name" value="NTP_transf_2"/>
    <property type="match status" value="1"/>
</dbReference>
<gene>
    <name evidence="2" type="ORF">COY52_08025</name>
</gene>
<dbReference type="CDD" id="cd00090">
    <property type="entry name" value="HTH_ARSR"/>
    <property type="match status" value="1"/>
</dbReference>
<dbReference type="SUPFAM" id="SSF46785">
    <property type="entry name" value="Winged helix' DNA-binding domain"/>
    <property type="match status" value="1"/>
</dbReference>
<dbReference type="Proteomes" id="UP000229307">
    <property type="component" value="Unassembled WGS sequence"/>
</dbReference>
<evidence type="ECO:0000313" key="2">
    <source>
        <dbReference type="EMBL" id="PIZ16117.1"/>
    </source>
</evidence>
<dbReference type="Gene3D" id="1.10.10.10">
    <property type="entry name" value="Winged helix-like DNA-binding domain superfamily/Winged helix DNA-binding domain"/>
    <property type="match status" value="1"/>
</dbReference>
<reference evidence="3" key="1">
    <citation type="submission" date="2017-09" db="EMBL/GenBank/DDBJ databases">
        <title>Depth-based differentiation of microbial function through sediment-hosted aquifers and enrichment of novel symbionts in the deep terrestrial subsurface.</title>
        <authorList>
            <person name="Probst A.J."/>
            <person name="Ladd B."/>
            <person name="Jarett J.K."/>
            <person name="Geller-Mcgrath D.E."/>
            <person name="Sieber C.M.K."/>
            <person name="Emerson J.B."/>
            <person name="Anantharaman K."/>
            <person name="Thomas B.C."/>
            <person name="Malmstrom R."/>
            <person name="Stieglmeier M."/>
            <person name="Klingl A."/>
            <person name="Woyke T."/>
            <person name="Ryan C.M."/>
            <person name="Banfield J.F."/>
        </authorList>
    </citation>
    <scope>NUCLEOTIDE SEQUENCE [LARGE SCALE GENOMIC DNA]</scope>
</reference>
<dbReference type="SUPFAM" id="SSF81301">
    <property type="entry name" value="Nucleotidyltransferase"/>
    <property type="match status" value="1"/>
</dbReference>
<feature type="domain" description="Polymerase nucleotidyl transferase" evidence="1">
    <location>
        <begin position="91"/>
        <end position="161"/>
    </location>
</feature>
<organism evidence="2 3">
    <name type="scientific">Candidatus Desantisbacteria bacterium CG_4_10_14_0_8_um_filter_48_22</name>
    <dbReference type="NCBI Taxonomy" id="1974543"/>
    <lineage>
        <taxon>Bacteria</taxon>
        <taxon>Candidatus Desantisiibacteriota</taxon>
    </lineage>
</organism>
<evidence type="ECO:0000313" key="3">
    <source>
        <dbReference type="Proteomes" id="UP000229307"/>
    </source>
</evidence>
<evidence type="ECO:0000259" key="1">
    <source>
        <dbReference type="Pfam" id="PF01909"/>
    </source>
</evidence>